<dbReference type="EMBL" id="MU266455">
    <property type="protein sequence ID" value="KAH7923356.1"/>
    <property type="molecule type" value="Genomic_DNA"/>
</dbReference>
<gene>
    <name evidence="1" type="ORF">BV22DRAFT_1130736</name>
</gene>
<reference evidence="1" key="1">
    <citation type="journal article" date="2021" name="New Phytol.">
        <title>Evolutionary innovations through gain and loss of genes in the ectomycorrhizal Boletales.</title>
        <authorList>
            <person name="Wu G."/>
            <person name="Miyauchi S."/>
            <person name="Morin E."/>
            <person name="Kuo A."/>
            <person name="Drula E."/>
            <person name="Varga T."/>
            <person name="Kohler A."/>
            <person name="Feng B."/>
            <person name="Cao Y."/>
            <person name="Lipzen A."/>
            <person name="Daum C."/>
            <person name="Hundley H."/>
            <person name="Pangilinan J."/>
            <person name="Johnson J."/>
            <person name="Barry K."/>
            <person name="LaButti K."/>
            <person name="Ng V."/>
            <person name="Ahrendt S."/>
            <person name="Min B."/>
            <person name="Choi I.G."/>
            <person name="Park H."/>
            <person name="Plett J.M."/>
            <person name="Magnuson J."/>
            <person name="Spatafora J.W."/>
            <person name="Nagy L.G."/>
            <person name="Henrissat B."/>
            <person name="Grigoriev I.V."/>
            <person name="Yang Z.L."/>
            <person name="Xu J."/>
            <person name="Martin F.M."/>
        </authorList>
    </citation>
    <scope>NUCLEOTIDE SEQUENCE</scope>
    <source>
        <strain evidence="1">KUC20120723A-06</strain>
    </source>
</reference>
<protein>
    <submittedName>
        <fullName evidence="1">Uncharacterized protein</fullName>
    </submittedName>
</protein>
<name>A0ACB8BDU2_9AGAM</name>
<organism evidence="1 2">
    <name type="scientific">Leucogyrophana mollusca</name>
    <dbReference type="NCBI Taxonomy" id="85980"/>
    <lineage>
        <taxon>Eukaryota</taxon>
        <taxon>Fungi</taxon>
        <taxon>Dikarya</taxon>
        <taxon>Basidiomycota</taxon>
        <taxon>Agaricomycotina</taxon>
        <taxon>Agaricomycetes</taxon>
        <taxon>Agaricomycetidae</taxon>
        <taxon>Boletales</taxon>
        <taxon>Boletales incertae sedis</taxon>
        <taxon>Leucogyrophana</taxon>
    </lineage>
</organism>
<accession>A0ACB8BDU2</accession>
<sequence length="904" mass="100184">MNDHGSNSDFDDHVLSRKRRRYASESTPDNDDNIDSAVRQLLAEEFDLEIALRQRLAATIESRINWALLLQDSLAGDYDNLPESPPLDNFQDAAMDALDAVDSHSAFLFDRELSYDTPEPSSRSFSPFVPAPPQVPARVYKPRHASSVRLAKSNVKLVFIQDTTVDPPVIAKMSCPDCGRFDFTNLQGLLNHCRLRHKRDFGTHDECMQKCAVIVPEEDQDWVMTHGTELSGVSLPSLRRLFEIAVGTSHDRGNPERPQVPEPDDTQGHPSEENSIPSTLLSRTLGLHIDTPALAPFLGRAPKRRCINVHDGDEVEVDIMTLHETSPALSPSSWRMTYPHRNTARPSLDMMVESSIYVDLKLPASSNPSSNPSASTTAGTRFHFTTRVQISDRSLWLPPSRRLESRMDHSHRWMIGITSPSYSLHITAFLAQITVTCLTNPPPSTFTTPLTISGPPFVVMGTTDRPFLVRLTLVWAGKQNPPMDVEHWVELDPFKSGSATLGEEQIIDVELDRNTDLLPVRSDLKLPTLERDATKGSQDAAPDSFSDSREAGYVSILRSLLPRVPLTMKDAKGRSLPQVPYKLVATPAQLCNLIPGRRKAIEWGRARALREAYEHRAKLSPSIDAIPLTTGDVYCWLEDEGHFIRPSPGAQPTVLDNRGVISTRSPQDEYCSVCGIKRRLHPSFNVKSEFSSTQFVCDIVTNHTIRPSYLDMNNLFNGPLEGMIMRTNQASPGPPPSSVQASLMQANYLSRYSPRDFISIAQPAMTLAVRRTVRVLGLPSFTESTPGLLQLCSNTRTTLETHLAPYSLLAASVESLVAVLVRRGLDVAKHDVARALPEGRKKAKSRLLTPSHIIRGLQSGITIDPTQTAVLLSLARLAVPISFGRHLSAEQAPFKDAVVKLEPE</sequence>
<dbReference type="Proteomes" id="UP000790709">
    <property type="component" value="Unassembled WGS sequence"/>
</dbReference>
<proteinExistence type="predicted"/>
<evidence type="ECO:0000313" key="1">
    <source>
        <dbReference type="EMBL" id="KAH7923356.1"/>
    </source>
</evidence>
<comment type="caution">
    <text evidence="1">The sequence shown here is derived from an EMBL/GenBank/DDBJ whole genome shotgun (WGS) entry which is preliminary data.</text>
</comment>
<evidence type="ECO:0000313" key="2">
    <source>
        <dbReference type="Proteomes" id="UP000790709"/>
    </source>
</evidence>
<keyword evidence="2" id="KW-1185">Reference proteome</keyword>